<evidence type="ECO:0000256" key="1">
    <source>
        <dbReference type="ARBA" id="ARBA00022801"/>
    </source>
</evidence>
<feature type="domain" description="PPM-type phosphatase" evidence="2">
    <location>
        <begin position="11"/>
        <end position="136"/>
    </location>
</feature>
<dbReference type="RefSeq" id="WP_346129840.1">
    <property type="nucleotide sequence ID" value="NZ_BAAAXC010000015.1"/>
</dbReference>
<reference evidence="3 4" key="1">
    <citation type="submission" date="2024-09" db="EMBL/GenBank/DDBJ databases">
        <authorList>
            <person name="Sun Q."/>
            <person name="Mori K."/>
        </authorList>
    </citation>
    <scope>NUCLEOTIDE SEQUENCE [LARGE SCALE GENOMIC DNA]</scope>
    <source>
        <strain evidence="3 4">JCM 3323</strain>
    </source>
</reference>
<proteinExistence type="predicted"/>
<evidence type="ECO:0000259" key="2">
    <source>
        <dbReference type="Pfam" id="PF07228"/>
    </source>
</evidence>
<dbReference type="PANTHER" id="PTHR43156:SF2">
    <property type="entry name" value="STAGE II SPORULATION PROTEIN E"/>
    <property type="match status" value="1"/>
</dbReference>
<dbReference type="EMBL" id="JBHMCE010000005">
    <property type="protein sequence ID" value="MFB9528495.1"/>
    <property type="molecule type" value="Genomic_DNA"/>
</dbReference>
<gene>
    <name evidence="3" type="ORF">ACFFRN_17925</name>
</gene>
<comment type="caution">
    <text evidence="3">The sequence shown here is derived from an EMBL/GenBank/DDBJ whole genome shotgun (WGS) entry which is preliminary data.</text>
</comment>
<evidence type="ECO:0000313" key="3">
    <source>
        <dbReference type="EMBL" id="MFB9528495.1"/>
    </source>
</evidence>
<dbReference type="InterPro" id="IPR001932">
    <property type="entry name" value="PPM-type_phosphatase-like_dom"/>
</dbReference>
<protein>
    <submittedName>
        <fullName evidence="3">PP2C family protein-serine/threonine phosphatase</fullName>
        <ecNumber evidence="3">3.1.3.16</ecNumber>
    </submittedName>
</protein>
<dbReference type="EC" id="3.1.3.16" evidence="3"/>
<accession>A0ABV5PZ43</accession>
<keyword evidence="4" id="KW-1185">Reference proteome</keyword>
<dbReference type="Pfam" id="PF07228">
    <property type="entry name" value="SpoIIE"/>
    <property type="match status" value="1"/>
</dbReference>
<dbReference type="InterPro" id="IPR052016">
    <property type="entry name" value="Bact_Sigma-Reg"/>
</dbReference>
<name>A0ABV5PZ43_9ACTN</name>
<dbReference type="SUPFAM" id="SSF81606">
    <property type="entry name" value="PP2C-like"/>
    <property type="match status" value="1"/>
</dbReference>
<dbReference type="PANTHER" id="PTHR43156">
    <property type="entry name" value="STAGE II SPORULATION PROTEIN E-RELATED"/>
    <property type="match status" value="1"/>
</dbReference>
<dbReference type="Proteomes" id="UP001589646">
    <property type="component" value="Unassembled WGS sequence"/>
</dbReference>
<evidence type="ECO:0000313" key="4">
    <source>
        <dbReference type="Proteomes" id="UP001589646"/>
    </source>
</evidence>
<dbReference type="GO" id="GO:0004722">
    <property type="term" value="F:protein serine/threonine phosphatase activity"/>
    <property type="evidence" value="ECO:0007669"/>
    <property type="project" value="UniProtKB-EC"/>
</dbReference>
<keyword evidence="1 3" id="KW-0378">Hydrolase</keyword>
<dbReference type="Gene3D" id="3.60.40.10">
    <property type="entry name" value="PPM-type phosphatase domain"/>
    <property type="match status" value="1"/>
</dbReference>
<dbReference type="InterPro" id="IPR036457">
    <property type="entry name" value="PPM-type-like_dom_sf"/>
</dbReference>
<organism evidence="3 4">
    <name type="scientific">Nonomuraea roseola</name>
    <dbReference type="NCBI Taxonomy" id="46179"/>
    <lineage>
        <taxon>Bacteria</taxon>
        <taxon>Bacillati</taxon>
        <taxon>Actinomycetota</taxon>
        <taxon>Actinomycetes</taxon>
        <taxon>Streptosporangiales</taxon>
        <taxon>Streptosporangiaceae</taxon>
        <taxon>Nonomuraea</taxon>
    </lineage>
</organism>
<sequence>MYHNNEGVTATGTAIIGHFDPAGRTLTWTSAGHPSPVLVRQGKATLLDHSPCVMMGAFESMSYELTTTVLESGDVLVLYTDGIVERRGLDVQAGLDALVGAAADCHTDDPEESIACVLARLDGDISDDVCVIALRVL</sequence>